<dbReference type="SUPFAM" id="SSF50022">
    <property type="entry name" value="ISP domain"/>
    <property type="match status" value="1"/>
</dbReference>
<dbReference type="RefSeq" id="WP_250197471.1">
    <property type="nucleotide sequence ID" value="NZ_CP097636.1"/>
</dbReference>
<dbReference type="Proteomes" id="UP001056201">
    <property type="component" value="Chromosome 2"/>
</dbReference>
<gene>
    <name evidence="6" type="ORF">MW290_27115</name>
</gene>
<evidence type="ECO:0000256" key="2">
    <source>
        <dbReference type="ARBA" id="ARBA00022723"/>
    </source>
</evidence>
<name>A0ABY4SDC8_AQUTE</name>
<dbReference type="PROSITE" id="PS51296">
    <property type="entry name" value="RIESKE"/>
    <property type="match status" value="1"/>
</dbReference>
<keyword evidence="3" id="KW-0408">Iron</keyword>
<dbReference type="PANTHER" id="PTHR40261:SF1">
    <property type="entry name" value="RIESKE DOMAIN-CONTAINING PROTEIN"/>
    <property type="match status" value="1"/>
</dbReference>
<proteinExistence type="predicted"/>
<dbReference type="Pfam" id="PF00355">
    <property type="entry name" value="Rieske"/>
    <property type="match status" value="1"/>
</dbReference>
<dbReference type="InterPro" id="IPR036922">
    <property type="entry name" value="Rieske_2Fe-2S_sf"/>
</dbReference>
<evidence type="ECO:0000256" key="3">
    <source>
        <dbReference type="ARBA" id="ARBA00023004"/>
    </source>
</evidence>
<reference evidence="6" key="1">
    <citation type="submission" date="2022-05" db="EMBL/GenBank/DDBJ databases">
        <title>An RpoN-dependent PEP-CTERM gene is involved in floc formation of an Aquincola tertiaricarbonis strain.</title>
        <authorList>
            <person name="Qiu D."/>
            <person name="Xia M."/>
        </authorList>
    </citation>
    <scope>NUCLEOTIDE SEQUENCE</scope>
    <source>
        <strain evidence="6">RN12</strain>
    </source>
</reference>
<dbReference type="Gene3D" id="2.102.10.10">
    <property type="entry name" value="Rieske [2Fe-2S] iron-sulphur domain"/>
    <property type="match status" value="1"/>
</dbReference>
<evidence type="ECO:0000256" key="4">
    <source>
        <dbReference type="ARBA" id="ARBA00023014"/>
    </source>
</evidence>
<sequence length="143" mass="15601">MPEAALPPAAAELPAQHLCASADLAERGQARVFDLLLYGAPARGFALRFDGRVVGYVNRCVHVPTEMDWQEGQFLDMDRRWILCSIHGAAYEPADGRCAGGPCGRGKLTAITLQERDGQVYWYPSRDIRPVSFDAPPSESAPA</sequence>
<dbReference type="InterPro" id="IPR017941">
    <property type="entry name" value="Rieske_2Fe-2S"/>
</dbReference>
<dbReference type="PANTHER" id="PTHR40261">
    <property type="match status" value="1"/>
</dbReference>
<keyword evidence="1" id="KW-0001">2Fe-2S</keyword>
<accession>A0ABY4SDC8</accession>
<evidence type="ECO:0000256" key="1">
    <source>
        <dbReference type="ARBA" id="ARBA00022714"/>
    </source>
</evidence>
<evidence type="ECO:0000259" key="5">
    <source>
        <dbReference type="PROSITE" id="PS51296"/>
    </source>
</evidence>
<dbReference type="EMBL" id="CP097636">
    <property type="protein sequence ID" value="URI09239.1"/>
    <property type="molecule type" value="Genomic_DNA"/>
</dbReference>
<keyword evidence="7" id="KW-1185">Reference proteome</keyword>
<organism evidence="6 7">
    <name type="scientific">Aquincola tertiaricarbonis</name>
    <dbReference type="NCBI Taxonomy" id="391953"/>
    <lineage>
        <taxon>Bacteria</taxon>
        <taxon>Pseudomonadati</taxon>
        <taxon>Pseudomonadota</taxon>
        <taxon>Betaproteobacteria</taxon>
        <taxon>Burkholderiales</taxon>
        <taxon>Sphaerotilaceae</taxon>
        <taxon>Aquincola</taxon>
    </lineage>
</organism>
<keyword evidence="4" id="KW-0411">Iron-sulfur</keyword>
<evidence type="ECO:0000313" key="7">
    <source>
        <dbReference type="Proteomes" id="UP001056201"/>
    </source>
</evidence>
<evidence type="ECO:0000313" key="6">
    <source>
        <dbReference type="EMBL" id="URI09239.1"/>
    </source>
</evidence>
<protein>
    <submittedName>
        <fullName evidence="6">Rieske 2Fe-2S domain-containing protein</fullName>
    </submittedName>
</protein>
<keyword evidence="2" id="KW-0479">Metal-binding</keyword>
<feature type="domain" description="Rieske" evidence="5">
    <location>
        <begin position="16"/>
        <end position="122"/>
    </location>
</feature>